<evidence type="ECO:0000313" key="2">
    <source>
        <dbReference type="Proteomes" id="UP000499080"/>
    </source>
</evidence>
<sequence>MCCDAIICKYMTRNSSAEEKFLLSFKFILTSYKKERNEQRADMKELKKRVLVEELKAVDSTPAKDNDIEINVMTFGVGARCRGTYARHDEGCGQLKKVKLIPETTLIDLQYCCKLC</sequence>
<keyword evidence="2" id="KW-1185">Reference proteome</keyword>
<dbReference type="EMBL" id="BGPR01003113">
    <property type="protein sequence ID" value="GBM83863.1"/>
    <property type="molecule type" value="Genomic_DNA"/>
</dbReference>
<name>A0A4Y2J102_ARAVE</name>
<evidence type="ECO:0000313" key="1">
    <source>
        <dbReference type="EMBL" id="GBM83863.1"/>
    </source>
</evidence>
<dbReference type="Proteomes" id="UP000499080">
    <property type="component" value="Unassembled WGS sequence"/>
</dbReference>
<organism evidence="1 2">
    <name type="scientific">Araneus ventricosus</name>
    <name type="common">Orbweaver spider</name>
    <name type="synonym">Epeira ventricosa</name>
    <dbReference type="NCBI Taxonomy" id="182803"/>
    <lineage>
        <taxon>Eukaryota</taxon>
        <taxon>Metazoa</taxon>
        <taxon>Ecdysozoa</taxon>
        <taxon>Arthropoda</taxon>
        <taxon>Chelicerata</taxon>
        <taxon>Arachnida</taxon>
        <taxon>Araneae</taxon>
        <taxon>Araneomorphae</taxon>
        <taxon>Entelegynae</taxon>
        <taxon>Araneoidea</taxon>
        <taxon>Araneidae</taxon>
        <taxon>Araneus</taxon>
    </lineage>
</organism>
<proteinExistence type="predicted"/>
<gene>
    <name evidence="1" type="ORF">AVEN_12044_1</name>
</gene>
<accession>A0A4Y2J102</accession>
<dbReference type="AlphaFoldDB" id="A0A4Y2J102"/>
<protein>
    <submittedName>
        <fullName evidence="1">Uncharacterized protein</fullName>
    </submittedName>
</protein>
<reference evidence="1 2" key="1">
    <citation type="journal article" date="2019" name="Sci. Rep.">
        <title>Orb-weaving spider Araneus ventricosus genome elucidates the spidroin gene catalogue.</title>
        <authorList>
            <person name="Kono N."/>
            <person name="Nakamura H."/>
            <person name="Ohtoshi R."/>
            <person name="Moran D.A.P."/>
            <person name="Shinohara A."/>
            <person name="Yoshida Y."/>
            <person name="Fujiwara M."/>
            <person name="Mori M."/>
            <person name="Tomita M."/>
            <person name="Arakawa K."/>
        </authorList>
    </citation>
    <scope>NUCLEOTIDE SEQUENCE [LARGE SCALE GENOMIC DNA]</scope>
</reference>
<comment type="caution">
    <text evidence="1">The sequence shown here is derived from an EMBL/GenBank/DDBJ whole genome shotgun (WGS) entry which is preliminary data.</text>
</comment>